<comment type="similarity">
    <text evidence="3 11 12">Belongs to the HisA/HisF family.</text>
</comment>
<dbReference type="InterPro" id="IPR050064">
    <property type="entry name" value="IGPS_HisA/HisF"/>
</dbReference>
<comment type="caution">
    <text evidence="14">The sequence shown here is derived from an EMBL/GenBank/DDBJ whole genome shotgun (WGS) entry which is preliminary data.</text>
</comment>
<dbReference type="InterPro" id="IPR006062">
    <property type="entry name" value="His_biosynth"/>
</dbReference>
<evidence type="ECO:0000313" key="15">
    <source>
        <dbReference type="Proteomes" id="UP000291485"/>
    </source>
</evidence>
<dbReference type="PANTHER" id="PTHR21235">
    <property type="entry name" value="IMIDAZOLE GLYCEROL PHOSPHATE SYNTHASE SUBUNIT HISF/H IGP SYNTHASE SUBUNIT HISF/H"/>
    <property type="match status" value="1"/>
</dbReference>
<dbReference type="NCBIfam" id="TIGR00735">
    <property type="entry name" value="hisF"/>
    <property type="match status" value="1"/>
</dbReference>
<dbReference type="UniPathway" id="UPA00031">
    <property type="reaction ID" value="UER00010"/>
</dbReference>
<name>A0A4V6N675_9SPHI</name>
<evidence type="ECO:0000256" key="4">
    <source>
        <dbReference type="ARBA" id="ARBA00011152"/>
    </source>
</evidence>
<dbReference type="AlphaFoldDB" id="A0A4V6N675"/>
<evidence type="ECO:0000256" key="1">
    <source>
        <dbReference type="ARBA" id="ARBA00004496"/>
    </source>
</evidence>
<protein>
    <recommendedName>
        <fullName evidence="11">Imidazole glycerol phosphate synthase subunit HisF</fullName>
        <ecNumber evidence="11">4.3.2.10</ecNumber>
    </recommendedName>
    <alternativeName>
        <fullName evidence="11">IGP synthase cyclase subunit</fullName>
    </alternativeName>
    <alternativeName>
        <fullName evidence="11">IGP synthase subunit HisF</fullName>
    </alternativeName>
    <alternativeName>
        <fullName evidence="11">ImGP synthase subunit HisF</fullName>
        <shortName evidence="11">IGPS subunit HisF</shortName>
    </alternativeName>
</protein>
<dbReference type="PANTHER" id="PTHR21235:SF2">
    <property type="entry name" value="IMIDAZOLE GLYCEROL PHOSPHATE SYNTHASE HISHF"/>
    <property type="match status" value="1"/>
</dbReference>
<keyword evidence="5 11" id="KW-0963">Cytoplasm</keyword>
<dbReference type="EMBL" id="SJSN01000008">
    <property type="protein sequence ID" value="TCD08626.1"/>
    <property type="molecule type" value="Genomic_DNA"/>
</dbReference>
<evidence type="ECO:0000256" key="6">
    <source>
        <dbReference type="ARBA" id="ARBA00022605"/>
    </source>
</evidence>
<accession>A0A4V6N675</accession>
<dbReference type="GO" id="GO:0000107">
    <property type="term" value="F:imidazoleglycerol-phosphate synthase activity"/>
    <property type="evidence" value="ECO:0007669"/>
    <property type="project" value="UniProtKB-UniRule"/>
</dbReference>
<evidence type="ECO:0000256" key="3">
    <source>
        <dbReference type="ARBA" id="ARBA00009667"/>
    </source>
</evidence>
<dbReference type="Gene3D" id="3.20.20.70">
    <property type="entry name" value="Aldolase class I"/>
    <property type="match status" value="1"/>
</dbReference>
<dbReference type="HAMAP" id="MF_01013">
    <property type="entry name" value="HisF"/>
    <property type="match status" value="1"/>
</dbReference>
<dbReference type="CDD" id="cd04731">
    <property type="entry name" value="HisF"/>
    <property type="match status" value="1"/>
</dbReference>
<dbReference type="GO" id="GO:0000105">
    <property type="term" value="P:L-histidine biosynthetic process"/>
    <property type="evidence" value="ECO:0007669"/>
    <property type="project" value="UniProtKB-UniRule"/>
</dbReference>
<evidence type="ECO:0000256" key="2">
    <source>
        <dbReference type="ARBA" id="ARBA00005091"/>
    </source>
</evidence>
<feature type="active site" evidence="11">
    <location>
        <position position="258"/>
    </location>
</feature>
<proteinExistence type="inferred from homology"/>
<dbReference type="InterPro" id="IPR011335">
    <property type="entry name" value="Restrct_endonuc-II-like"/>
</dbReference>
<dbReference type="InterPro" id="IPR047216">
    <property type="entry name" value="Endonuclease_DUF559_bact"/>
</dbReference>
<reference evidence="14 15" key="1">
    <citation type="submission" date="2019-02" db="EMBL/GenBank/DDBJ databases">
        <title>Pedobacter sp. RP-3-11 sp. nov., isolated from Arctic soil.</title>
        <authorList>
            <person name="Dahal R.H."/>
        </authorList>
    </citation>
    <scope>NUCLEOTIDE SEQUENCE [LARGE SCALE GENOMIC DNA]</scope>
    <source>
        <strain evidence="14 15">RP-3-11</strain>
    </source>
</reference>
<keyword evidence="15" id="KW-1185">Reference proteome</keyword>
<dbReference type="CDD" id="cd01038">
    <property type="entry name" value="Endonuclease_DUF559"/>
    <property type="match status" value="1"/>
</dbReference>
<evidence type="ECO:0000256" key="9">
    <source>
        <dbReference type="ARBA" id="ARBA00025475"/>
    </source>
</evidence>
<dbReference type="FunFam" id="3.20.20.70:FF:000006">
    <property type="entry name" value="Imidazole glycerol phosphate synthase subunit HisF"/>
    <property type="match status" value="1"/>
</dbReference>
<dbReference type="InterPro" id="IPR004651">
    <property type="entry name" value="HisF"/>
</dbReference>
<keyword evidence="6 11" id="KW-0028">Amino-acid biosynthesis</keyword>
<dbReference type="Pfam" id="PF04480">
    <property type="entry name" value="DUF559"/>
    <property type="match status" value="1"/>
</dbReference>
<dbReference type="Pfam" id="PF00977">
    <property type="entry name" value="His_biosynth"/>
    <property type="match status" value="1"/>
</dbReference>
<gene>
    <name evidence="11 14" type="primary">hisF</name>
    <name evidence="14" type="ORF">EZ449_11705</name>
</gene>
<dbReference type="Gene3D" id="3.40.960.10">
    <property type="entry name" value="VSR Endonuclease"/>
    <property type="match status" value="1"/>
</dbReference>
<evidence type="ECO:0000256" key="11">
    <source>
        <dbReference type="HAMAP-Rule" id="MF_01013"/>
    </source>
</evidence>
<dbReference type="EC" id="4.3.2.10" evidence="11"/>
<dbReference type="SUPFAM" id="SSF52980">
    <property type="entry name" value="Restriction endonuclease-like"/>
    <property type="match status" value="1"/>
</dbReference>
<dbReference type="Proteomes" id="UP000291485">
    <property type="component" value="Unassembled WGS sequence"/>
</dbReference>
<keyword evidence="8 11" id="KW-0456">Lyase</keyword>
<evidence type="ECO:0000313" key="14">
    <source>
        <dbReference type="EMBL" id="TCD08626.1"/>
    </source>
</evidence>
<sequence length="379" mass="42418">MFYGESNIIFENAKQLRNRLTESEKLLWEHLNEKKLGVKFRRQHPISFYIADFYCHEVKLIIELDGSIHNLRENIENDFERQKLLESLGIKVIRFKNNELYKNLNQVLEKIKQTIQERTAVPPLGGGGGLSKRIIPCLDVKDGRTVKGINFVDLRDAGDPVELAAQYAQQGADELVFLDITATHERRKTMIEMVKSVARQLNIPFTIGGGITELADAEALLNAGADKISINSAAVRNPKLIEELAKAFGVQFVVLAVDTKFVDGRNMVHLNGGRLITELETEIWIKQAEDLGAGEILLTSMDHDGTKAGFDCDLLYKVNQMINIPIIASGGAGNMQHFTDVFQKANVDAALAASVFHYGEILIPDLKQELKRNNIPVRI</sequence>
<keyword evidence="7 11" id="KW-0368">Histidine biosynthesis</keyword>
<dbReference type="OrthoDB" id="9781903at2"/>
<dbReference type="GO" id="GO:0016829">
    <property type="term" value="F:lyase activity"/>
    <property type="evidence" value="ECO:0007669"/>
    <property type="project" value="UniProtKB-KW"/>
</dbReference>
<dbReference type="InterPro" id="IPR007569">
    <property type="entry name" value="DUF559"/>
</dbReference>
<comment type="catalytic activity">
    <reaction evidence="10 11">
        <text>5-[(5-phospho-1-deoxy-D-ribulos-1-ylimino)methylamino]-1-(5-phospho-beta-D-ribosyl)imidazole-4-carboxamide + L-glutamine = D-erythro-1-(imidazol-4-yl)glycerol 3-phosphate + 5-amino-1-(5-phospho-beta-D-ribosyl)imidazole-4-carboxamide + L-glutamate + H(+)</text>
        <dbReference type="Rhea" id="RHEA:24793"/>
        <dbReference type="ChEBI" id="CHEBI:15378"/>
        <dbReference type="ChEBI" id="CHEBI:29985"/>
        <dbReference type="ChEBI" id="CHEBI:58278"/>
        <dbReference type="ChEBI" id="CHEBI:58359"/>
        <dbReference type="ChEBI" id="CHEBI:58475"/>
        <dbReference type="ChEBI" id="CHEBI:58525"/>
        <dbReference type="EC" id="4.3.2.10"/>
    </reaction>
</comment>
<evidence type="ECO:0000259" key="13">
    <source>
        <dbReference type="Pfam" id="PF04480"/>
    </source>
</evidence>
<dbReference type="GO" id="GO:0005737">
    <property type="term" value="C:cytoplasm"/>
    <property type="evidence" value="ECO:0007669"/>
    <property type="project" value="UniProtKB-SubCell"/>
</dbReference>
<dbReference type="InterPro" id="IPR013785">
    <property type="entry name" value="Aldolase_TIM"/>
</dbReference>
<comment type="pathway">
    <text evidence="2 11">Amino-acid biosynthesis; L-histidine biosynthesis; L-histidine from 5-phospho-alpha-D-ribose 1-diphosphate: step 5/9.</text>
</comment>
<feature type="domain" description="DUF559" evidence="13">
    <location>
        <begin position="11"/>
        <end position="115"/>
    </location>
</feature>
<comment type="subunit">
    <text evidence="4 11">Heterodimer of HisH and HisF.</text>
</comment>
<evidence type="ECO:0000256" key="7">
    <source>
        <dbReference type="ARBA" id="ARBA00023102"/>
    </source>
</evidence>
<dbReference type="InterPro" id="IPR011060">
    <property type="entry name" value="RibuloseP-bd_barrel"/>
</dbReference>
<comment type="subcellular location">
    <subcellularLocation>
        <location evidence="1 11">Cytoplasm</location>
    </subcellularLocation>
</comment>
<evidence type="ECO:0000256" key="8">
    <source>
        <dbReference type="ARBA" id="ARBA00023239"/>
    </source>
</evidence>
<evidence type="ECO:0000256" key="5">
    <source>
        <dbReference type="ARBA" id="ARBA00022490"/>
    </source>
</evidence>
<dbReference type="SUPFAM" id="SSF51366">
    <property type="entry name" value="Ribulose-phoshate binding barrel"/>
    <property type="match status" value="1"/>
</dbReference>
<organism evidence="14 15">
    <name type="scientific">Pedobacter frigidisoli</name>
    <dbReference type="NCBI Taxonomy" id="2530455"/>
    <lineage>
        <taxon>Bacteria</taxon>
        <taxon>Pseudomonadati</taxon>
        <taxon>Bacteroidota</taxon>
        <taxon>Sphingobacteriia</taxon>
        <taxon>Sphingobacteriales</taxon>
        <taxon>Sphingobacteriaceae</taxon>
        <taxon>Pedobacter</taxon>
    </lineage>
</organism>
<feature type="active site" evidence="11">
    <location>
        <position position="139"/>
    </location>
</feature>
<evidence type="ECO:0000256" key="10">
    <source>
        <dbReference type="ARBA" id="ARBA00047838"/>
    </source>
</evidence>
<comment type="function">
    <text evidence="9 11">IGPS catalyzes the conversion of PRFAR and glutamine to IGP, AICAR and glutamate. The HisF subunit catalyzes the cyclization activity that produces IGP and AICAR from PRFAR using the ammonia provided by the HisH subunit.</text>
</comment>
<evidence type="ECO:0000256" key="12">
    <source>
        <dbReference type="RuleBase" id="RU003657"/>
    </source>
</evidence>